<evidence type="ECO:0000256" key="2">
    <source>
        <dbReference type="ARBA" id="ARBA00008779"/>
    </source>
</evidence>
<keyword evidence="4" id="KW-0732">Signal</keyword>
<dbReference type="EMBL" id="OV725080">
    <property type="protein sequence ID" value="CAH1400017.1"/>
    <property type="molecule type" value="Genomic_DNA"/>
</dbReference>
<keyword evidence="6" id="KW-0106">Calcium</keyword>
<dbReference type="Proteomes" id="UP001152798">
    <property type="component" value="Chromosome 4"/>
</dbReference>
<dbReference type="PANTHER" id="PTHR45953">
    <property type="entry name" value="IDURONATE 2-SULFATASE"/>
    <property type="match status" value="1"/>
</dbReference>
<feature type="domain" description="Sulfatase N-terminal" evidence="7">
    <location>
        <begin position="27"/>
        <end position="387"/>
    </location>
</feature>
<evidence type="ECO:0000256" key="6">
    <source>
        <dbReference type="ARBA" id="ARBA00022837"/>
    </source>
</evidence>
<proteinExistence type="inferred from homology"/>
<dbReference type="InterPro" id="IPR017850">
    <property type="entry name" value="Alkaline_phosphatase_core_sf"/>
</dbReference>
<evidence type="ECO:0000256" key="4">
    <source>
        <dbReference type="ARBA" id="ARBA00022729"/>
    </source>
</evidence>
<comment type="similarity">
    <text evidence="2">Belongs to the sulfatase family.</text>
</comment>
<keyword evidence="9" id="KW-1185">Reference proteome</keyword>
<dbReference type="InterPro" id="IPR035874">
    <property type="entry name" value="IDS"/>
</dbReference>
<dbReference type="PANTHER" id="PTHR45953:SF1">
    <property type="entry name" value="IDURONATE 2-SULFATASE"/>
    <property type="match status" value="1"/>
</dbReference>
<evidence type="ECO:0000256" key="5">
    <source>
        <dbReference type="ARBA" id="ARBA00022801"/>
    </source>
</evidence>
<dbReference type="GO" id="GO:0005737">
    <property type="term" value="C:cytoplasm"/>
    <property type="evidence" value="ECO:0007669"/>
    <property type="project" value="TreeGrafter"/>
</dbReference>
<evidence type="ECO:0000256" key="1">
    <source>
        <dbReference type="ARBA" id="ARBA00001913"/>
    </source>
</evidence>
<dbReference type="GO" id="GO:0046872">
    <property type="term" value="F:metal ion binding"/>
    <property type="evidence" value="ECO:0007669"/>
    <property type="project" value="UniProtKB-KW"/>
</dbReference>
<gene>
    <name evidence="8" type="ORF">NEZAVI_LOCUS9333</name>
</gene>
<accession>A0A9P0MRI9</accession>
<protein>
    <recommendedName>
        <fullName evidence="7">Sulfatase N-terminal domain-containing protein</fullName>
    </recommendedName>
</protein>
<dbReference type="InterPro" id="IPR000917">
    <property type="entry name" value="Sulfatase_N"/>
</dbReference>
<reference evidence="8" key="1">
    <citation type="submission" date="2022-01" db="EMBL/GenBank/DDBJ databases">
        <authorList>
            <person name="King R."/>
        </authorList>
    </citation>
    <scope>NUCLEOTIDE SEQUENCE</scope>
</reference>
<dbReference type="AlphaFoldDB" id="A0A9P0MRI9"/>
<comment type="cofactor">
    <cofactor evidence="1">
        <name>Ca(2+)</name>
        <dbReference type="ChEBI" id="CHEBI:29108"/>
    </cofactor>
</comment>
<evidence type="ECO:0000313" key="8">
    <source>
        <dbReference type="EMBL" id="CAH1400017.1"/>
    </source>
</evidence>
<dbReference type="Gene3D" id="3.40.720.10">
    <property type="entry name" value="Alkaline Phosphatase, subunit A"/>
    <property type="match status" value="1"/>
</dbReference>
<sequence length="527" mass="60811">MEYPHLVIFVPFILSSIISMNSCKRVNVILFILDDLRPSLGCYGDDNAYTPNIDQLAKDSIIFSHSYAQQALCAPSRNSFLTSRRPDTLSLYDFYSYWREVAGNFTTLPQFFKDNSYTTMSIGKVFHPGISSNYSDDQPYSWTFPPFHPKSEIYKDSKVCITKDNPFPQSNLVCPVETKLQPDGTLPDIESTYEAIQFLQRTRLSGIPFFLAVGFHKPHIPLKYPKHFKKFHPLDKVLLPNQRRKPPGLPIVAWNPWTDLREREDVKELNISFPFGVIKDKQARLIIQSYYAAVSYVDDLIGLILKEIIHLQLDKTTVIGLIGDHGWSLGEHGEWSKYSNFDIATRVPLILKIPGLSDRNLKINDYNTVDVPVELVDLFPTLVDATGLQSIRQCGSKSKTTKLCTEGKSLLPLIMNALNNGTKKEERYFALSQYPRPGEYPTLKPNSDKPKLKEIKIMGCSIRTERFRYTEWCGFQNFSINWRDTKACELYDHYLDPMENLNLSEDKIYFEIRKELSNMLRLQWNTY</sequence>
<name>A0A9P0MRI9_NEZVI</name>
<dbReference type="GO" id="GO:0004423">
    <property type="term" value="F:iduronate-2-sulfatase activity"/>
    <property type="evidence" value="ECO:0007669"/>
    <property type="project" value="InterPro"/>
</dbReference>
<organism evidence="8 9">
    <name type="scientific">Nezara viridula</name>
    <name type="common">Southern green stink bug</name>
    <name type="synonym">Cimex viridulus</name>
    <dbReference type="NCBI Taxonomy" id="85310"/>
    <lineage>
        <taxon>Eukaryota</taxon>
        <taxon>Metazoa</taxon>
        <taxon>Ecdysozoa</taxon>
        <taxon>Arthropoda</taxon>
        <taxon>Hexapoda</taxon>
        <taxon>Insecta</taxon>
        <taxon>Pterygota</taxon>
        <taxon>Neoptera</taxon>
        <taxon>Paraneoptera</taxon>
        <taxon>Hemiptera</taxon>
        <taxon>Heteroptera</taxon>
        <taxon>Panheteroptera</taxon>
        <taxon>Pentatomomorpha</taxon>
        <taxon>Pentatomoidea</taxon>
        <taxon>Pentatomidae</taxon>
        <taxon>Pentatominae</taxon>
        <taxon>Nezara</taxon>
    </lineage>
</organism>
<keyword evidence="3" id="KW-0479">Metal-binding</keyword>
<evidence type="ECO:0000259" key="7">
    <source>
        <dbReference type="Pfam" id="PF00884"/>
    </source>
</evidence>
<keyword evidence="5" id="KW-0378">Hydrolase</keyword>
<dbReference type="SUPFAM" id="SSF53649">
    <property type="entry name" value="Alkaline phosphatase-like"/>
    <property type="match status" value="1"/>
</dbReference>
<evidence type="ECO:0000313" key="9">
    <source>
        <dbReference type="Proteomes" id="UP001152798"/>
    </source>
</evidence>
<dbReference type="Pfam" id="PF00884">
    <property type="entry name" value="Sulfatase"/>
    <property type="match status" value="1"/>
</dbReference>
<dbReference type="CDD" id="cd16030">
    <property type="entry name" value="iduronate-2-sulfatase"/>
    <property type="match status" value="1"/>
</dbReference>
<dbReference type="OrthoDB" id="96314at2759"/>
<evidence type="ECO:0000256" key="3">
    <source>
        <dbReference type="ARBA" id="ARBA00022723"/>
    </source>
</evidence>